<sequence>MMEAKPVSPNNLFSSEGEMVGLVQNKDWAATPLGSKENWPQSLRTAVDICLYSRFPMVIWWGRELVLIYNDAWRPILGPIKHPKALGKPGYEMWQEAWDIIGAQLNGVLNTGQATWSDDLYLPINRFGFIEECYFTYSYSPILIETGEVGGVFTAVTETTERVIGERHLRTLRELGANTSKAKTVEEACKFAVNTLSHNPYDIPFALLYLVEEIETATFARIVGAVGIETGCDASPTQVDLTQNQSSDVWNLAEVCQTCEAVIIDDLASKFDAIPSSVWSTPPNSCIVMPIAQSGQKKQLAGLLVMGISPQRSMDDTYQRFFELVANNVATAIANASAYEAEKRRAEVLAELDKAKTTFFSNVSHEFRTPLTLMLSPLEDMVAEDAELTQQQRQILELVHRNGLRLLKLVNTLLDFSRIEAGRVQAVYDKTDLATLTRELASVFRSAIEKAGLQLIINCPQYIEAYVDQQMWEKVVLNLISNAFKFTFVGEIEVALHAIGDNIELKVRDTGIGIPTTELPHLFERFYRVEGAKGRSLEGSGIGLSLVQELVKLHGGNIYVESIVDKGTCFTVSIKRGYAHLPADRIGATSTLASTALGATPYVEEALRWLPQTLQKVESVETELIRSVQVLSQLQTIRRDVINHVSTQHSALNTQHSKRILLADDNADMREYVKRLLEENYIVEVVGDGIEALAAIRQQVPDLVLTDIMMPGLDGFGLLRELRANPDTTDIPIIMLSARAGEESRVEGMEAGADDYLVKPFSARELKARVAATLKLAQLRKEALIREQALRQQSEETYNQLISLLENMSDAYIAVDKEWRVVYQNAAAERINAKPRTEVLGKTHWEEWAPSVGTNVEYQYRWAMEHQVPVHFEHHYYLPTVYDVWLEIHAYPSESGLSIFYRDITERKQAEQERERLLQQEQAARAEAEAANRIKDEFLAVLSHELRSPLNPILGWAKLLQTRKFDEAALKSALSTIERNAKLQAQLIEDLLDVSRILQGKLSLNMVSVNLIPVIEAALETVRLAAEAKNICIVTQFDSIGQVLGDAGRLQQIIWNLLSNAVKFTPPTGQIKICLECVENQAQISVSDNGKGISADFLPYVFEHFRQEDSATTRKFGGLGLGLAIVKYLVELHGGTVKAESLGEGLGATFIVRLPVIQNLTKTEEINMNLLDTPSNTLPLAGKNILIVDDDTDNLEFFSFILEEYGATVTTVSSGTEALQLLSHSQPDILLSDIGMAEMDGYMLIQEIRTREKEKNIQQIPAIALTAYAGEMNQQQALTAGFQYHIAKPVDSEELLEAICKLLS</sequence>
<feature type="domain" description="Histidine kinase" evidence="14">
    <location>
        <begin position="362"/>
        <end position="578"/>
    </location>
</feature>
<keyword evidence="7" id="KW-0547">Nucleotide-binding</keyword>
<dbReference type="CDD" id="cd00075">
    <property type="entry name" value="HATPase"/>
    <property type="match status" value="1"/>
</dbReference>
<dbReference type="InterPro" id="IPR003018">
    <property type="entry name" value="GAF"/>
</dbReference>
<evidence type="ECO:0000313" key="17">
    <source>
        <dbReference type="EMBL" id="RUT07080.1"/>
    </source>
</evidence>
<keyword evidence="11" id="KW-0472">Membrane</keyword>
<accession>A0A433VLV6</accession>
<dbReference type="InterPro" id="IPR004358">
    <property type="entry name" value="Sig_transdc_His_kin-like_C"/>
</dbReference>
<dbReference type="GO" id="GO:0005886">
    <property type="term" value="C:plasma membrane"/>
    <property type="evidence" value="ECO:0007669"/>
    <property type="project" value="UniProtKB-SubCell"/>
</dbReference>
<evidence type="ECO:0000256" key="8">
    <source>
        <dbReference type="ARBA" id="ARBA00022777"/>
    </source>
</evidence>
<dbReference type="SMART" id="SM00448">
    <property type="entry name" value="REC"/>
    <property type="match status" value="2"/>
</dbReference>
<dbReference type="EMBL" id="RSCL01000005">
    <property type="protein sequence ID" value="RUT07080.1"/>
    <property type="molecule type" value="Genomic_DNA"/>
</dbReference>
<dbReference type="InterPro" id="IPR013656">
    <property type="entry name" value="PAS_4"/>
</dbReference>
<dbReference type="SUPFAM" id="SSF55781">
    <property type="entry name" value="GAF domain-like"/>
    <property type="match status" value="1"/>
</dbReference>
<evidence type="ECO:0000256" key="7">
    <source>
        <dbReference type="ARBA" id="ARBA00022741"/>
    </source>
</evidence>
<dbReference type="Pfam" id="PF13185">
    <property type="entry name" value="GAF_2"/>
    <property type="match status" value="1"/>
</dbReference>
<keyword evidence="13" id="KW-0175">Coiled coil</keyword>
<feature type="coiled-coil region" evidence="13">
    <location>
        <begin position="901"/>
        <end position="934"/>
    </location>
</feature>
<organism evidence="17 18">
    <name type="scientific">Dulcicalothrix desertica PCC 7102</name>
    <dbReference type="NCBI Taxonomy" id="232991"/>
    <lineage>
        <taxon>Bacteria</taxon>
        <taxon>Bacillati</taxon>
        <taxon>Cyanobacteriota</taxon>
        <taxon>Cyanophyceae</taxon>
        <taxon>Nostocales</taxon>
        <taxon>Calotrichaceae</taxon>
        <taxon>Dulcicalothrix</taxon>
    </lineage>
</organism>
<dbReference type="PANTHER" id="PTHR43547">
    <property type="entry name" value="TWO-COMPONENT HISTIDINE KINASE"/>
    <property type="match status" value="1"/>
</dbReference>
<dbReference type="SUPFAM" id="SSF55785">
    <property type="entry name" value="PYP-like sensor domain (PAS domain)"/>
    <property type="match status" value="1"/>
</dbReference>
<feature type="coiled-coil region" evidence="13">
    <location>
        <begin position="776"/>
        <end position="811"/>
    </location>
</feature>
<dbReference type="GO" id="GO:0000155">
    <property type="term" value="F:phosphorelay sensor kinase activity"/>
    <property type="evidence" value="ECO:0007669"/>
    <property type="project" value="InterPro"/>
</dbReference>
<evidence type="ECO:0000256" key="4">
    <source>
        <dbReference type="ARBA" id="ARBA00022475"/>
    </source>
</evidence>
<dbReference type="SUPFAM" id="SSF52172">
    <property type="entry name" value="CheY-like"/>
    <property type="match status" value="2"/>
</dbReference>
<dbReference type="OrthoDB" id="9796100at2"/>
<dbReference type="Gene3D" id="3.40.50.2300">
    <property type="match status" value="2"/>
</dbReference>
<feature type="modified residue" description="4-aspartylphosphate" evidence="12">
    <location>
        <position position="1233"/>
    </location>
</feature>
<dbReference type="CDD" id="cd00082">
    <property type="entry name" value="HisKA"/>
    <property type="match status" value="2"/>
</dbReference>
<dbReference type="Gene3D" id="1.10.287.130">
    <property type="match status" value="2"/>
</dbReference>
<dbReference type="PROSITE" id="PS50109">
    <property type="entry name" value="HIS_KIN"/>
    <property type="match status" value="2"/>
</dbReference>
<evidence type="ECO:0000256" key="11">
    <source>
        <dbReference type="ARBA" id="ARBA00023136"/>
    </source>
</evidence>
<dbReference type="Gene3D" id="3.30.450.20">
    <property type="entry name" value="PAS domain"/>
    <property type="match status" value="2"/>
</dbReference>
<dbReference type="GO" id="GO:0005524">
    <property type="term" value="F:ATP binding"/>
    <property type="evidence" value="ECO:0007669"/>
    <property type="project" value="UniProtKB-KW"/>
</dbReference>
<dbReference type="PRINTS" id="PR00344">
    <property type="entry name" value="BCTRLSENSOR"/>
</dbReference>
<dbReference type="EC" id="2.7.13.3" evidence="3"/>
<dbReference type="Pfam" id="PF08448">
    <property type="entry name" value="PAS_4"/>
    <property type="match status" value="1"/>
</dbReference>
<dbReference type="InterPro" id="IPR035965">
    <property type="entry name" value="PAS-like_dom_sf"/>
</dbReference>
<dbReference type="InterPro" id="IPR036097">
    <property type="entry name" value="HisK_dim/P_sf"/>
</dbReference>
<dbReference type="SUPFAM" id="SSF55874">
    <property type="entry name" value="ATPase domain of HSP90 chaperone/DNA topoisomerase II/histidine kinase"/>
    <property type="match status" value="2"/>
</dbReference>
<dbReference type="CDD" id="cd00130">
    <property type="entry name" value="PAS"/>
    <property type="match status" value="1"/>
</dbReference>
<dbReference type="PROSITE" id="PS50112">
    <property type="entry name" value="PAS"/>
    <property type="match status" value="1"/>
</dbReference>
<keyword evidence="8" id="KW-0418">Kinase</keyword>
<dbReference type="Proteomes" id="UP000271624">
    <property type="component" value="Unassembled WGS sequence"/>
</dbReference>
<dbReference type="NCBIfam" id="TIGR00229">
    <property type="entry name" value="sensory_box"/>
    <property type="match status" value="1"/>
</dbReference>
<dbReference type="InterPro" id="IPR036890">
    <property type="entry name" value="HATPase_C_sf"/>
</dbReference>
<keyword evidence="4" id="KW-1003">Cell membrane</keyword>
<dbReference type="FunFam" id="3.30.565.10:FF:000023">
    <property type="entry name" value="PAS domain-containing sensor histidine kinase"/>
    <property type="match status" value="1"/>
</dbReference>
<keyword evidence="10" id="KW-0902">Two-component regulatory system</keyword>
<dbReference type="RefSeq" id="WP_127080928.1">
    <property type="nucleotide sequence ID" value="NZ_RSCL01000005.1"/>
</dbReference>
<dbReference type="Gene3D" id="3.30.565.10">
    <property type="entry name" value="Histidine kinase-like ATPase, C-terminal domain"/>
    <property type="match status" value="2"/>
</dbReference>
<evidence type="ECO:0000256" key="10">
    <source>
        <dbReference type="ARBA" id="ARBA00023012"/>
    </source>
</evidence>
<evidence type="ECO:0000259" key="15">
    <source>
        <dbReference type="PROSITE" id="PS50110"/>
    </source>
</evidence>
<evidence type="ECO:0000256" key="6">
    <source>
        <dbReference type="ARBA" id="ARBA00022679"/>
    </source>
</evidence>
<comment type="subcellular location">
    <subcellularLocation>
        <location evidence="2">Cell membrane</location>
    </subcellularLocation>
</comment>
<gene>
    <name evidence="17" type="ORF">DSM106972_023410</name>
</gene>
<evidence type="ECO:0000256" key="2">
    <source>
        <dbReference type="ARBA" id="ARBA00004236"/>
    </source>
</evidence>
<evidence type="ECO:0000313" key="18">
    <source>
        <dbReference type="Proteomes" id="UP000271624"/>
    </source>
</evidence>
<feature type="domain" description="Response regulatory" evidence="15">
    <location>
        <begin position="659"/>
        <end position="774"/>
    </location>
</feature>
<dbReference type="FunFam" id="1.10.287.130:FF:000045">
    <property type="entry name" value="Two-component system sensor histidine kinase/response regulator"/>
    <property type="match status" value="1"/>
</dbReference>
<dbReference type="PANTHER" id="PTHR43547:SF2">
    <property type="entry name" value="HYBRID SIGNAL TRANSDUCTION HISTIDINE KINASE C"/>
    <property type="match status" value="1"/>
</dbReference>
<comment type="catalytic activity">
    <reaction evidence="1">
        <text>ATP + protein L-histidine = ADP + protein N-phospho-L-histidine.</text>
        <dbReference type="EC" id="2.7.13.3"/>
    </reaction>
</comment>
<evidence type="ECO:0000256" key="3">
    <source>
        <dbReference type="ARBA" id="ARBA00012438"/>
    </source>
</evidence>
<dbReference type="PROSITE" id="PS50110">
    <property type="entry name" value="RESPONSE_REGULATORY"/>
    <property type="match status" value="2"/>
</dbReference>
<comment type="caution">
    <text evidence="17">The sequence shown here is derived from an EMBL/GenBank/DDBJ whole genome shotgun (WGS) entry which is preliminary data.</text>
</comment>
<feature type="domain" description="Histidine kinase" evidence="14">
    <location>
        <begin position="941"/>
        <end position="1158"/>
    </location>
</feature>
<dbReference type="InterPro" id="IPR029016">
    <property type="entry name" value="GAF-like_dom_sf"/>
</dbReference>
<keyword evidence="18" id="KW-1185">Reference proteome</keyword>
<dbReference type="Pfam" id="PF00512">
    <property type="entry name" value="HisKA"/>
    <property type="match status" value="2"/>
</dbReference>
<feature type="modified residue" description="4-aspartylphosphate" evidence="12">
    <location>
        <position position="707"/>
    </location>
</feature>
<reference evidence="17" key="1">
    <citation type="submission" date="2018-12" db="EMBL/GenBank/DDBJ databases">
        <authorList>
            <person name="Will S."/>
            <person name="Neumann-Schaal M."/>
            <person name="Henke P."/>
        </authorList>
    </citation>
    <scope>NUCLEOTIDE SEQUENCE</scope>
    <source>
        <strain evidence="17">PCC 7102</strain>
    </source>
</reference>
<dbReference type="SMART" id="SM00387">
    <property type="entry name" value="HATPase_c"/>
    <property type="match status" value="2"/>
</dbReference>
<dbReference type="SUPFAM" id="SSF47384">
    <property type="entry name" value="Homodimeric domain of signal transducing histidine kinase"/>
    <property type="match status" value="2"/>
</dbReference>
<dbReference type="Pfam" id="PF00072">
    <property type="entry name" value="Response_reg"/>
    <property type="match status" value="2"/>
</dbReference>
<dbReference type="Gene3D" id="3.30.450.40">
    <property type="match status" value="1"/>
</dbReference>
<keyword evidence="6" id="KW-0808">Transferase</keyword>
<feature type="domain" description="Response regulatory" evidence="15">
    <location>
        <begin position="1184"/>
        <end position="1303"/>
    </location>
</feature>
<dbReference type="InterPro" id="IPR000014">
    <property type="entry name" value="PAS"/>
</dbReference>
<evidence type="ECO:0000256" key="5">
    <source>
        <dbReference type="ARBA" id="ARBA00022553"/>
    </source>
</evidence>
<dbReference type="Pfam" id="PF02518">
    <property type="entry name" value="HATPase_c"/>
    <property type="match status" value="2"/>
</dbReference>
<dbReference type="CDD" id="cd16922">
    <property type="entry name" value="HATPase_EvgS-ArcB-TorS-like"/>
    <property type="match status" value="1"/>
</dbReference>
<dbReference type="CDD" id="cd17574">
    <property type="entry name" value="REC_OmpR"/>
    <property type="match status" value="1"/>
</dbReference>
<dbReference type="InterPro" id="IPR011006">
    <property type="entry name" value="CheY-like_superfamily"/>
</dbReference>
<keyword evidence="5 12" id="KW-0597">Phosphoprotein</keyword>
<dbReference type="InterPro" id="IPR005467">
    <property type="entry name" value="His_kinase_dom"/>
</dbReference>
<dbReference type="CDD" id="cd17580">
    <property type="entry name" value="REC_2_DhkD-like"/>
    <property type="match status" value="1"/>
</dbReference>
<keyword evidence="9" id="KW-0067">ATP-binding</keyword>
<name>A0A433VLV6_9CYAN</name>
<evidence type="ECO:0000256" key="9">
    <source>
        <dbReference type="ARBA" id="ARBA00022840"/>
    </source>
</evidence>
<reference evidence="17" key="2">
    <citation type="journal article" date="2019" name="Genome Biol. Evol.">
        <title>Day and night: Metabolic profiles and evolutionary relationships of six axenic non-marine cyanobacteria.</title>
        <authorList>
            <person name="Will S.E."/>
            <person name="Henke P."/>
            <person name="Boedeker C."/>
            <person name="Huang S."/>
            <person name="Brinkmann H."/>
            <person name="Rohde M."/>
            <person name="Jarek M."/>
            <person name="Friedl T."/>
            <person name="Seufert S."/>
            <person name="Schumacher M."/>
            <person name="Overmann J."/>
            <person name="Neumann-Schaal M."/>
            <person name="Petersen J."/>
        </authorList>
    </citation>
    <scope>NUCLEOTIDE SEQUENCE [LARGE SCALE GENOMIC DNA]</scope>
    <source>
        <strain evidence="17">PCC 7102</strain>
    </source>
</reference>
<dbReference type="InterPro" id="IPR003661">
    <property type="entry name" value="HisK_dim/P_dom"/>
</dbReference>
<evidence type="ECO:0000256" key="12">
    <source>
        <dbReference type="PROSITE-ProRule" id="PRU00169"/>
    </source>
</evidence>
<proteinExistence type="predicted"/>
<evidence type="ECO:0000256" key="1">
    <source>
        <dbReference type="ARBA" id="ARBA00000085"/>
    </source>
</evidence>
<dbReference type="InterPro" id="IPR003594">
    <property type="entry name" value="HATPase_dom"/>
</dbReference>
<evidence type="ECO:0000259" key="16">
    <source>
        <dbReference type="PROSITE" id="PS50112"/>
    </source>
</evidence>
<evidence type="ECO:0000259" key="14">
    <source>
        <dbReference type="PROSITE" id="PS50109"/>
    </source>
</evidence>
<feature type="domain" description="PAS" evidence="16">
    <location>
        <begin position="797"/>
        <end position="867"/>
    </location>
</feature>
<protein>
    <recommendedName>
        <fullName evidence="3">histidine kinase</fullName>
        <ecNumber evidence="3">2.7.13.3</ecNumber>
    </recommendedName>
</protein>
<evidence type="ECO:0000256" key="13">
    <source>
        <dbReference type="SAM" id="Coils"/>
    </source>
</evidence>
<dbReference type="SMART" id="SM00388">
    <property type="entry name" value="HisKA"/>
    <property type="match status" value="2"/>
</dbReference>
<dbReference type="FunFam" id="3.30.565.10:FF:000037">
    <property type="entry name" value="Hybrid sensor histidine kinase/response regulator"/>
    <property type="match status" value="1"/>
</dbReference>
<dbReference type="InterPro" id="IPR001789">
    <property type="entry name" value="Sig_transdc_resp-reg_receiver"/>
</dbReference>